<keyword evidence="3" id="KW-1185">Reference proteome</keyword>
<dbReference type="AlphaFoldDB" id="A0AA88DJE0"/>
<gene>
    <name evidence="2" type="ORF">TIFTF001_019333</name>
</gene>
<comment type="similarity">
    <text evidence="1">Belongs to the UDP-glycosyltransferase family.</text>
</comment>
<evidence type="ECO:0000313" key="2">
    <source>
        <dbReference type="EMBL" id="GMN50169.1"/>
    </source>
</evidence>
<comment type="caution">
    <text evidence="2">The sequence shown here is derived from an EMBL/GenBank/DDBJ whole genome shotgun (WGS) entry which is preliminary data.</text>
</comment>
<reference evidence="2" key="1">
    <citation type="submission" date="2023-07" db="EMBL/GenBank/DDBJ databases">
        <title>draft genome sequence of fig (Ficus carica).</title>
        <authorList>
            <person name="Takahashi T."/>
            <person name="Nishimura K."/>
        </authorList>
    </citation>
    <scope>NUCLEOTIDE SEQUENCE</scope>
</reference>
<proteinExistence type="inferred from homology"/>
<evidence type="ECO:0000256" key="1">
    <source>
        <dbReference type="ARBA" id="ARBA00009995"/>
    </source>
</evidence>
<protein>
    <submittedName>
        <fullName evidence="2">Uncharacterized protein</fullName>
    </submittedName>
</protein>
<evidence type="ECO:0000313" key="3">
    <source>
        <dbReference type="Proteomes" id="UP001187192"/>
    </source>
</evidence>
<organism evidence="2 3">
    <name type="scientific">Ficus carica</name>
    <name type="common">Common fig</name>
    <dbReference type="NCBI Taxonomy" id="3494"/>
    <lineage>
        <taxon>Eukaryota</taxon>
        <taxon>Viridiplantae</taxon>
        <taxon>Streptophyta</taxon>
        <taxon>Embryophyta</taxon>
        <taxon>Tracheophyta</taxon>
        <taxon>Spermatophyta</taxon>
        <taxon>Magnoliopsida</taxon>
        <taxon>eudicotyledons</taxon>
        <taxon>Gunneridae</taxon>
        <taxon>Pentapetalae</taxon>
        <taxon>rosids</taxon>
        <taxon>fabids</taxon>
        <taxon>Rosales</taxon>
        <taxon>Moraceae</taxon>
        <taxon>Ficeae</taxon>
        <taxon>Ficus</taxon>
    </lineage>
</organism>
<sequence length="196" mass="21616">MAEKGKPHCLVLSYPSQGHINPLHQFCKNLHHKGLHVTLVTTKSEHKKLHVTASAASAAIAIDTISDGYDDGGQEQAESTEAYLDRFWRVGPETLTQLELGLVGAAFLTQSCAVNGVYYHVHRGLLSPLSESETISLPGCPPLEPSDLPSFVHDTVSYPAFIKMLVNQFSNVEKADWVLCNTYYELEEEVSIHSRV</sequence>
<dbReference type="EMBL" id="BTGU01000033">
    <property type="protein sequence ID" value="GMN50169.1"/>
    <property type="molecule type" value="Genomic_DNA"/>
</dbReference>
<dbReference type="Proteomes" id="UP001187192">
    <property type="component" value="Unassembled WGS sequence"/>
</dbReference>
<dbReference type="PANTHER" id="PTHR11926:SF1553">
    <property type="entry name" value="GLYCOSYLTRANSFERASE"/>
    <property type="match status" value="1"/>
</dbReference>
<dbReference type="PANTHER" id="PTHR11926">
    <property type="entry name" value="GLUCOSYL/GLUCURONOSYL TRANSFERASES"/>
    <property type="match status" value="1"/>
</dbReference>
<name>A0AA88DJE0_FICCA</name>
<accession>A0AA88DJE0</accession>
<dbReference type="Gene3D" id="3.40.50.2000">
    <property type="entry name" value="Glycogen Phosphorylase B"/>
    <property type="match status" value="2"/>
</dbReference>
<dbReference type="SUPFAM" id="SSF53756">
    <property type="entry name" value="UDP-Glycosyltransferase/glycogen phosphorylase"/>
    <property type="match status" value="1"/>
</dbReference>
<dbReference type="GO" id="GO:0080044">
    <property type="term" value="F:quercetin 7-O-glucosyltransferase activity"/>
    <property type="evidence" value="ECO:0007669"/>
    <property type="project" value="TreeGrafter"/>
</dbReference>
<dbReference type="GO" id="GO:0080043">
    <property type="term" value="F:quercetin 3-O-glucosyltransferase activity"/>
    <property type="evidence" value="ECO:0007669"/>
    <property type="project" value="TreeGrafter"/>
</dbReference>